<reference evidence="1 2" key="1">
    <citation type="submission" date="2015-12" db="EMBL/GenBank/DDBJ databases">
        <title>Diversity of Burkholderia near neighbor genomes.</title>
        <authorList>
            <person name="Sahl J."/>
            <person name="Wagner D."/>
            <person name="Keim P."/>
        </authorList>
    </citation>
    <scope>NUCLEOTIDE SEQUENCE [LARGE SCALE GENOMIC DNA]</scope>
    <source>
        <strain evidence="1 2">BDU6</strain>
    </source>
</reference>
<dbReference type="RefSeq" id="WP_059471008.1">
    <property type="nucleotide sequence ID" value="NZ_CP013387.1"/>
</dbReference>
<keyword evidence="2" id="KW-1185">Reference proteome</keyword>
<gene>
    <name evidence="1" type="ORF">WS70_24115</name>
</gene>
<accession>A0A1B4FMF3</accession>
<dbReference type="AlphaFoldDB" id="A0A1B4FMF3"/>
<sequence>MRADVVVDTLLSIRELPKRMADAWSKAPASGAARRFGFDSFAVLRRDERELSLGLVGRFWRPNVGLASIRDADAFERHRDSRDTKLVLRFSVADAPQRGHLLRTETFVYCPNRSVKLLLLSTPYWLAIRLASSWIRRRTLNAVETSPRNSGR</sequence>
<dbReference type="EMBL" id="CP013387">
    <property type="protein sequence ID" value="AOJ04845.1"/>
    <property type="molecule type" value="Genomic_DNA"/>
</dbReference>
<proteinExistence type="predicted"/>
<dbReference type="Proteomes" id="UP000062519">
    <property type="component" value="Chromosome 2"/>
</dbReference>
<protein>
    <recommendedName>
        <fullName evidence="3">DUF2867 domain-containing protein</fullName>
    </recommendedName>
</protein>
<name>A0A1B4FMF3_9BURK</name>
<dbReference type="KEGG" id="buu:WS70_24115"/>
<evidence type="ECO:0000313" key="2">
    <source>
        <dbReference type="Proteomes" id="UP000062519"/>
    </source>
</evidence>
<organism evidence="1 2">
    <name type="scientific">Burkholderia mayonis</name>
    <dbReference type="NCBI Taxonomy" id="1385591"/>
    <lineage>
        <taxon>Bacteria</taxon>
        <taxon>Pseudomonadati</taxon>
        <taxon>Pseudomonadota</taxon>
        <taxon>Betaproteobacteria</taxon>
        <taxon>Burkholderiales</taxon>
        <taxon>Burkholderiaceae</taxon>
        <taxon>Burkholderia</taxon>
        <taxon>pseudomallei group</taxon>
    </lineage>
</organism>
<evidence type="ECO:0000313" key="1">
    <source>
        <dbReference type="EMBL" id="AOJ04845.1"/>
    </source>
</evidence>
<evidence type="ECO:0008006" key="3">
    <source>
        <dbReference type="Google" id="ProtNLM"/>
    </source>
</evidence>